<dbReference type="GO" id="GO:0000160">
    <property type="term" value="P:phosphorelay signal transduction system"/>
    <property type="evidence" value="ECO:0007669"/>
    <property type="project" value="InterPro"/>
</dbReference>
<accession>A0A563W3H5</accession>
<dbReference type="Proteomes" id="UP000320055">
    <property type="component" value="Unassembled WGS sequence"/>
</dbReference>
<dbReference type="Pfam" id="PF00072">
    <property type="entry name" value="Response_reg"/>
    <property type="match status" value="1"/>
</dbReference>
<dbReference type="CDD" id="cd00156">
    <property type="entry name" value="REC"/>
    <property type="match status" value="1"/>
</dbReference>
<dbReference type="Gene3D" id="3.40.50.2300">
    <property type="match status" value="1"/>
</dbReference>
<dbReference type="InterPro" id="IPR001789">
    <property type="entry name" value="Sig_transdc_resp-reg_receiver"/>
</dbReference>
<protein>
    <submittedName>
        <fullName evidence="3">Response regulator with CheY-like receiver, AAA-type ATPase, and DNA-binding domains</fullName>
    </submittedName>
</protein>
<dbReference type="PROSITE" id="PS50110">
    <property type="entry name" value="RESPONSE_REGULATORY"/>
    <property type="match status" value="1"/>
</dbReference>
<evidence type="ECO:0000313" key="4">
    <source>
        <dbReference type="Proteomes" id="UP000320055"/>
    </source>
</evidence>
<keyword evidence="1" id="KW-0597">Phosphoprotein</keyword>
<organism evidence="3 4">
    <name type="scientific">Hyella patelloides LEGE 07179</name>
    <dbReference type="NCBI Taxonomy" id="945734"/>
    <lineage>
        <taxon>Bacteria</taxon>
        <taxon>Bacillati</taxon>
        <taxon>Cyanobacteriota</taxon>
        <taxon>Cyanophyceae</taxon>
        <taxon>Pleurocapsales</taxon>
        <taxon>Hyellaceae</taxon>
        <taxon>Hyella</taxon>
    </lineage>
</organism>
<gene>
    <name evidence="3" type="ORF">H1P_710010</name>
</gene>
<evidence type="ECO:0000256" key="1">
    <source>
        <dbReference type="PROSITE-ProRule" id="PRU00169"/>
    </source>
</evidence>
<dbReference type="AlphaFoldDB" id="A0A563W3H5"/>
<keyword evidence="4" id="KW-1185">Reference proteome</keyword>
<reference evidence="3 4" key="1">
    <citation type="submission" date="2019-01" db="EMBL/GenBank/DDBJ databases">
        <authorList>
            <person name="Brito A."/>
        </authorList>
    </citation>
    <scope>NUCLEOTIDE SEQUENCE [LARGE SCALE GENOMIC DNA]</scope>
    <source>
        <strain evidence="3">1</strain>
    </source>
</reference>
<proteinExistence type="predicted"/>
<dbReference type="InterPro" id="IPR011006">
    <property type="entry name" value="CheY-like_superfamily"/>
</dbReference>
<dbReference type="GO" id="GO:0003677">
    <property type="term" value="F:DNA binding"/>
    <property type="evidence" value="ECO:0007669"/>
    <property type="project" value="UniProtKB-KW"/>
</dbReference>
<dbReference type="EMBL" id="CAACVJ010000678">
    <property type="protein sequence ID" value="VEP18236.1"/>
    <property type="molecule type" value="Genomic_DNA"/>
</dbReference>
<sequence>MFHQSKTKTPLAKSNSDRLSNSKNVDFQLLPNSAISTVLIADEEPEVRDALSVAVRRWAQEEQRNVEPFFVENGQQAVDYVEKMGDKNPPFLAILDLRMPQMNGLESAQIISEFCPQIPIIITASHNEIDEKLIQKADDFANQNSHMGFIIRTNSSHLLKVALEFEIGKLEIPEEEQKEVNKGLLGNLKGKLSQILN</sequence>
<dbReference type="OrthoDB" id="9788446at2"/>
<dbReference type="SMART" id="SM00448">
    <property type="entry name" value="REC"/>
    <property type="match status" value="1"/>
</dbReference>
<feature type="domain" description="Response regulatory" evidence="2">
    <location>
        <begin position="37"/>
        <end position="167"/>
    </location>
</feature>
<dbReference type="RefSeq" id="WP_144867434.1">
    <property type="nucleotide sequence ID" value="NZ_LR213830.1"/>
</dbReference>
<feature type="modified residue" description="4-aspartylphosphate" evidence="1">
    <location>
        <position position="96"/>
    </location>
</feature>
<name>A0A563W3H5_9CYAN</name>
<evidence type="ECO:0000313" key="3">
    <source>
        <dbReference type="EMBL" id="VEP18236.1"/>
    </source>
</evidence>
<keyword evidence="3" id="KW-0238">DNA-binding</keyword>
<evidence type="ECO:0000259" key="2">
    <source>
        <dbReference type="PROSITE" id="PS50110"/>
    </source>
</evidence>
<dbReference type="SUPFAM" id="SSF52172">
    <property type="entry name" value="CheY-like"/>
    <property type="match status" value="1"/>
</dbReference>